<dbReference type="GO" id="GO:1990904">
    <property type="term" value="C:ribonucleoprotein complex"/>
    <property type="evidence" value="ECO:0007669"/>
    <property type="project" value="UniProtKB-KW"/>
</dbReference>
<evidence type="ECO:0000256" key="2">
    <source>
        <dbReference type="ARBA" id="ARBA00022980"/>
    </source>
</evidence>
<dbReference type="EMBL" id="MH557086">
    <property type="protein sequence ID" value="AZL34666.1"/>
    <property type="molecule type" value="Genomic_DNA"/>
</dbReference>
<dbReference type="SUPFAM" id="SSF57840">
    <property type="entry name" value="Ribosomal protein L36"/>
    <property type="match status" value="1"/>
</dbReference>
<accession>A0A3S8TEJ5</accession>
<name>A0A3S8TEJ5_9APIC</name>
<keyword evidence="2 4" id="KW-0689">Ribosomal protein</keyword>
<organism evidence="5">
    <name type="scientific">Hepatozoon canis</name>
    <dbReference type="NCBI Taxonomy" id="110120"/>
    <lineage>
        <taxon>Eukaryota</taxon>
        <taxon>Sar</taxon>
        <taxon>Alveolata</taxon>
        <taxon>Apicomplexa</taxon>
        <taxon>Adeleorina</taxon>
        <taxon>Hepatozoidae</taxon>
        <taxon>Hepatozoon</taxon>
    </lineage>
</organism>
<evidence type="ECO:0000256" key="4">
    <source>
        <dbReference type="RuleBase" id="RU000570"/>
    </source>
</evidence>
<proteinExistence type="inferred from homology"/>
<protein>
    <recommendedName>
        <fullName evidence="4">Ribosomal protein</fullName>
    </recommendedName>
</protein>
<dbReference type="GO" id="GO:0003735">
    <property type="term" value="F:structural constituent of ribosome"/>
    <property type="evidence" value="ECO:0007669"/>
    <property type="project" value="InterPro"/>
</dbReference>
<evidence type="ECO:0000313" key="5">
    <source>
        <dbReference type="EMBL" id="AZL34666.1"/>
    </source>
</evidence>
<sequence length="38" mass="4784">MKVKSCISKRCLYCRIIRRNKHLYIYCNKSKRHKQKQK</sequence>
<dbReference type="Pfam" id="PF00444">
    <property type="entry name" value="Ribosomal_L36"/>
    <property type="match status" value="1"/>
</dbReference>
<evidence type="ECO:0000256" key="3">
    <source>
        <dbReference type="ARBA" id="ARBA00023274"/>
    </source>
</evidence>
<dbReference type="HAMAP" id="MF_00251">
    <property type="entry name" value="Ribosomal_bL36"/>
    <property type="match status" value="1"/>
</dbReference>
<evidence type="ECO:0000256" key="1">
    <source>
        <dbReference type="ARBA" id="ARBA00007645"/>
    </source>
</evidence>
<keyword evidence="3 4" id="KW-0687">Ribonucleoprotein</keyword>
<dbReference type="GO" id="GO:0006412">
    <property type="term" value="P:translation"/>
    <property type="evidence" value="ECO:0007669"/>
    <property type="project" value="InterPro"/>
</dbReference>
<dbReference type="InterPro" id="IPR000473">
    <property type="entry name" value="Ribosomal_bL36"/>
</dbReference>
<dbReference type="InterPro" id="IPR035977">
    <property type="entry name" value="Ribosomal_bL36_sp"/>
</dbReference>
<dbReference type="PROSITE" id="PS00828">
    <property type="entry name" value="RIBOSOMAL_L36"/>
    <property type="match status" value="1"/>
</dbReference>
<dbReference type="GO" id="GO:0005840">
    <property type="term" value="C:ribosome"/>
    <property type="evidence" value="ECO:0007669"/>
    <property type="project" value="UniProtKB-KW"/>
</dbReference>
<reference evidence="5" key="1">
    <citation type="journal article" date="2018" name="Int. J. Parasitol.">
        <title>Next generation sequencing from Hepatozoon canis (Apicomplexa: Coccidia: Adeleorina): Complete apicoplast genome and multiple mitochondrion-associated sequences.</title>
        <authorList>
            <person name="Leveille A.N."/>
            <person name="Baneth G."/>
            <person name="Barta J.R."/>
        </authorList>
    </citation>
    <scope>NUCLEOTIDE SEQUENCE</scope>
</reference>
<dbReference type="AlphaFoldDB" id="A0A3S8TEJ5"/>
<dbReference type="NCBIfam" id="TIGR01022">
    <property type="entry name" value="rpmJ_bact"/>
    <property type="match status" value="1"/>
</dbReference>
<comment type="similarity">
    <text evidence="1 4">Belongs to the bacterial ribosomal protein bL36 family.</text>
</comment>